<evidence type="ECO:0000313" key="2">
    <source>
        <dbReference type="EMBL" id="POM80384.1"/>
    </source>
</evidence>
<dbReference type="OrthoDB" id="158357at2759"/>
<dbReference type="InterPro" id="IPR001478">
    <property type="entry name" value="PDZ"/>
</dbReference>
<dbReference type="SUPFAM" id="SSF50156">
    <property type="entry name" value="PDZ domain-like"/>
    <property type="match status" value="1"/>
</dbReference>
<sequence>MMCGAFRQLTSARVSSAESPPALKIGSSSLSTSRELTLFSTPNGAPLTLTGPAMRIARNSRAGIGGYTPLDQFTRSVEKITTLRVARLRSGERVGSMFSSMDALLGVQLVASSRRDFRVCVNFVLPGSDAEALGINPAALVVAINGKSMRGVSLPRVQGTIRRALSSKEDGNDCAATVEVPDIGAYVEIDLAQREDEMNVDRNPFALTQFPSPQDPGTEFTHTGKTEIKVVQTLLDVGQSFGGNKVDDSIERLKKQLVCHTCHRQLREGLQMELTAMERSTSDVSNYKQLDKPELFDKDDISDDMR</sequence>
<evidence type="ECO:0000259" key="1">
    <source>
        <dbReference type="PROSITE" id="PS50106"/>
    </source>
</evidence>
<comment type="caution">
    <text evidence="2">The sequence shown here is derived from an EMBL/GenBank/DDBJ whole genome shotgun (WGS) entry which is preliminary data.</text>
</comment>
<evidence type="ECO:0000313" key="3">
    <source>
        <dbReference type="Proteomes" id="UP000237271"/>
    </source>
</evidence>
<reference evidence="2 3" key="1">
    <citation type="journal article" date="2017" name="Genome Biol. Evol.">
        <title>Phytophthora megakarya and P. palmivora, closely related causal agents of cacao black pod rot, underwent increases in genome sizes and gene numbers by different mechanisms.</title>
        <authorList>
            <person name="Ali S.S."/>
            <person name="Shao J."/>
            <person name="Lary D.J."/>
            <person name="Kronmiller B."/>
            <person name="Shen D."/>
            <person name="Strem M.D."/>
            <person name="Amoako-Attah I."/>
            <person name="Akrofi A.Y."/>
            <person name="Begoude B.A."/>
            <person name="Ten Hoopen G.M."/>
            <person name="Coulibaly K."/>
            <person name="Kebe B.I."/>
            <person name="Melnick R.L."/>
            <person name="Guiltinan M.J."/>
            <person name="Tyler B.M."/>
            <person name="Meinhardt L.W."/>
            <person name="Bailey B.A."/>
        </authorList>
    </citation>
    <scope>NUCLEOTIDE SEQUENCE [LARGE SCALE GENOMIC DNA]</scope>
    <source>
        <strain evidence="3">sbr112.9</strain>
    </source>
</reference>
<accession>A0A2P4YRG4</accession>
<dbReference type="AlphaFoldDB" id="A0A2P4YRG4"/>
<name>A0A2P4YRG4_9STRA</name>
<feature type="non-terminal residue" evidence="2">
    <location>
        <position position="306"/>
    </location>
</feature>
<protein>
    <submittedName>
        <fullName evidence="2">Phosphatidylinositol-3-phosphate5-Kinase</fullName>
    </submittedName>
</protein>
<dbReference type="PROSITE" id="PS50106">
    <property type="entry name" value="PDZ"/>
    <property type="match status" value="1"/>
</dbReference>
<keyword evidence="3" id="KW-1185">Reference proteome</keyword>
<organism evidence="2 3">
    <name type="scientific">Phytophthora palmivora</name>
    <dbReference type="NCBI Taxonomy" id="4796"/>
    <lineage>
        <taxon>Eukaryota</taxon>
        <taxon>Sar</taxon>
        <taxon>Stramenopiles</taxon>
        <taxon>Oomycota</taxon>
        <taxon>Peronosporomycetes</taxon>
        <taxon>Peronosporales</taxon>
        <taxon>Peronosporaceae</taxon>
        <taxon>Phytophthora</taxon>
    </lineage>
</organism>
<dbReference type="EMBL" id="NCKW01000501">
    <property type="protein sequence ID" value="POM80384.1"/>
    <property type="molecule type" value="Genomic_DNA"/>
</dbReference>
<dbReference type="Proteomes" id="UP000237271">
    <property type="component" value="Unassembled WGS sequence"/>
</dbReference>
<proteinExistence type="predicted"/>
<feature type="domain" description="PDZ" evidence="1">
    <location>
        <begin position="82"/>
        <end position="164"/>
    </location>
</feature>
<dbReference type="InterPro" id="IPR036034">
    <property type="entry name" value="PDZ_sf"/>
</dbReference>
<dbReference type="Gene3D" id="2.30.42.10">
    <property type="match status" value="1"/>
</dbReference>
<gene>
    <name evidence="2" type="ORF">PHPALM_1785</name>
</gene>